<dbReference type="AlphaFoldDB" id="A0A9N9JI07"/>
<dbReference type="SMART" id="SM00321">
    <property type="entry name" value="WSC"/>
    <property type="match status" value="1"/>
</dbReference>
<dbReference type="GO" id="GO:0005886">
    <property type="term" value="C:plasma membrane"/>
    <property type="evidence" value="ECO:0007669"/>
    <property type="project" value="TreeGrafter"/>
</dbReference>
<evidence type="ECO:0000256" key="7">
    <source>
        <dbReference type="SAM" id="Phobius"/>
    </source>
</evidence>
<organism evidence="9 10">
    <name type="scientific">Acaulospora morrowiae</name>
    <dbReference type="NCBI Taxonomy" id="94023"/>
    <lineage>
        <taxon>Eukaryota</taxon>
        <taxon>Fungi</taxon>
        <taxon>Fungi incertae sedis</taxon>
        <taxon>Mucoromycota</taxon>
        <taxon>Glomeromycotina</taxon>
        <taxon>Glomeromycetes</taxon>
        <taxon>Diversisporales</taxon>
        <taxon>Acaulosporaceae</taxon>
        <taxon>Acaulospora</taxon>
    </lineage>
</organism>
<dbReference type="InterPro" id="IPR051836">
    <property type="entry name" value="Kremen_rcpt"/>
</dbReference>
<keyword evidence="6" id="KW-0325">Glycoprotein</keyword>
<name>A0A9N9JI07_9GLOM</name>
<evidence type="ECO:0000313" key="10">
    <source>
        <dbReference type="Proteomes" id="UP000789342"/>
    </source>
</evidence>
<accession>A0A9N9JI07</accession>
<dbReference type="OrthoDB" id="5985073at2759"/>
<keyword evidence="5 7" id="KW-0472">Membrane</keyword>
<evidence type="ECO:0000256" key="5">
    <source>
        <dbReference type="ARBA" id="ARBA00023136"/>
    </source>
</evidence>
<reference evidence="9" key="1">
    <citation type="submission" date="2021-06" db="EMBL/GenBank/DDBJ databases">
        <authorList>
            <person name="Kallberg Y."/>
            <person name="Tangrot J."/>
            <person name="Rosling A."/>
        </authorList>
    </citation>
    <scope>NUCLEOTIDE SEQUENCE</scope>
    <source>
        <strain evidence="9">CL551</strain>
    </source>
</reference>
<evidence type="ECO:0000256" key="4">
    <source>
        <dbReference type="ARBA" id="ARBA00022989"/>
    </source>
</evidence>
<keyword evidence="3" id="KW-0732">Signal</keyword>
<evidence type="ECO:0000256" key="3">
    <source>
        <dbReference type="ARBA" id="ARBA00022729"/>
    </source>
</evidence>
<feature type="transmembrane region" description="Helical" evidence="7">
    <location>
        <begin position="92"/>
        <end position="112"/>
    </location>
</feature>
<dbReference type="PANTHER" id="PTHR24269:SF16">
    <property type="entry name" value="PROTEIN SLG1"/>
    <property type="match status" value="1"/>
</dbReference>
<sequence>NGTQDEKDHMTVDTCLAYCSKQNYKYAGLEVATQCFCGNYYDAFTALSSEDCGSSCGGNNSQICGGPLALSIYEVPPNPVSSNSSSSLSTGAIIGISVGSVIFISLIFILIFKRKWLKRKIEKFRQFIDNIINNRQEETNRDLVERDPQNLAGEPQNLVLGK</sequence>
<feature type="domain" description="WSC" evidence="8">
    <location>
        <begin position="1"/>
        <end position="76"/>
    </location>
</feature>
<gene>
    <name evidence="9" type="ORF">AMORRO_LOCUS17011</name>
</gene>
<dbReference type="InterPro" id="IPR002889">
    <property type="entry name" value="WSC_carb-bd"/>
</dbReference>
<protein>
    <submittedName>
        <fullName evidence="9">14479_t:CDS:1</fullName>
    </submittedName>
</protein>
<dbReference type="PANTHER" id="PTHR24269">
    <property type="entry name" value="KREMEN PROTEIN"/>
    <property type="match status" value="1"/>
</dbReference>
<keyword evidence="4 7" id="KW-1133">Transmembrane helix</keyword>
<evidence type="ECO:0000256" key="2">
    <source>
        <dbReference type="ARBA" id="ARBA00022692"/>
    </source>
</evidence>
<dbReference type="Proteomes" id="UP000789342">
    <property type="component" value="Unassembled WGS sequence"/>
</dbReference>
<feature type="non-terminal residue" evidence="9">
    <location>
        <position position="162"/>
    </location>
</feature>
<evidence type="ECO:0000256" key="6">
    <source>
        <dbReference type="ARBA" id="ARBA00023180"/>
    </source>
</evidence>
<dbReference type="Pfam" id="PF01822">
    <property type="entry name" value="WSC"/>
    <property type="match status" value="1"/>
</dbReference>
<dbReference type="PROSITE" id="PS51212">
    <property type="entry name" value="WSC"/>
    <property type="match status" value="1"/>
</dbReference>
<evidence type="ECO:0000313" key="9">
    <source>
        <dbReference type="EMBL" id="CAG8777087.1"/>
    </source>
</evidence>
<keyword evidence="2 7" id="KW-0812">Transmembrane</keyword>
<evidence type="ECO:0000256" key="1">
    <source>
        <dbReference type="ARBA" id="ARBA00004167"/>
    </source>
</evidence>
<proteinExistence type="predicted"/>
<keyword evidence="10" id="KW-1185">Reference proteome</keyword>
<comment type="subcellular location">
    <subcellularLocation>
        <location evidence="1">Membrane</location>
        <topology evidence="1">Single-pass membrane protein</topology>
    </subcellularLocation>
</comment>
<dbReference type="EMBL" id="CAJVPV010050008">
    <property type="protein sequence ID" value="CAG8777087.1"/>
    <property type="molecule type" value="Genomic_DNA"/>
</dbReference>
<evidence type="ECO:0000259" key="8">
    <source>
        <dbReference type="PROSITE" id="PS51212"/>
    </source>
</evidence>
<comment type="caution">
    <text evidence="9">The sequence shown here is derived from an EMBL/GenBank/DDBJ whole genome shotgun (WGS) entry which is preliminary data.</text>
</comment>